<proteinExistence type="predicted"/>
<dbReference type="EMBL" id="JADFTS010000008">
    <property type="protein sequence ID" value="KAF9591786.1"/>
    <property type="molecule type" value="Genomic_DNA"/>
</dbReference>
<reference evidence="1 2" key="1">
    <citation type="submission" date="2020-10" db="EMBL/GenBank/DDBJ databases">
        <title>The Coptis chinensis genome and diversification of protoberbering-type alkaloids.</title>
        <authorList>
            <person name="Wang B."/>
            <person name="Shu S."/>
            <person name="Song C."/>
            <person name="Liu Y."/>
        </authorList>
    </citation>
    <scope>NUCLEOTIDE SEQUENCE [LARGE SCALE GENOMIC DNA]</scope>
    <source>
        <strain evidence="1">HL-2020</strain>
        <tissue evidence="1">Leaf</tissue>
    </source>
</reference>
<comment type="caution">
    <text evidence="1">The sequence shown here is derived from an EMBL/GenBank/DDBJ whole genome shotgun (WGS) entry which is preliminary data.</text>
</comment>
<gene>
    <name evidence="1" type="ORF">IFM89_007116</name>
</gene>
<sequence length="99" mass="11360">MVVVDDGRVGPLYEHTFPPSLAPSLSFVGIPRKVCLKYGEHCGFPHLEDWRRELTLTSTRRAADNLETYHDSYEDDQELLQEAHQSNHFTQLANEDFGL</sequence>
<dbReference type="OrthoDB" id="1700077at2759"/>
<accession>A0A835H382</accession>
<keyword evidence="2" id="KW-1185">Reference proteome</keyword>
<organism evidence="1 2">
    <name type="scientific">Coptis chinensis</name>
    <dbReference type="NCBI Taxonomy" id="261450"/>
    <lineage>
        <taxon>Eukaryota</taxon>
        <taxon>Viridiplantae</taxon>
        <taxon>Streptophyta</taxon>
        <taxon>Embryophyta</taxon>
        <taxon>Tracheophyta</taxon>
        <taxon>Spermatophyta</taxon>
        <taxon>Magnoliopsida</taxon>
        <taxon>Ranunculales</taxon>
        <taxon>Ranunculaceae</taxon>
        <taxon>Coptidoideae</taxon>
        <taxon>Coptis</taxon>
    </lineage>
</organism>
<name>A0A835H382_9MAGN</name>
<dbReference type="Proteomes" id="UP000631114">
    <property type="component" value="Unassembled WGS sequence"/>
</dbReference>
<evidence type="ECO:0000313" key="2">
    <source>
        <dbReference type="Proteomes" id="UP000631114"/>
    </source>
</evidence>
<dbReference type="AlphaFoldDB" id="A0A835H382"/>
<evidence type="ECO:0000313" key="1">
    <source>
        <dbReference type="EMBL" id="KAF9591786.1"/>
    </source>
</evidence>
<protein>
    <submittedName>
        <fullName evidence="1">Uncharacterized protein</fullName>
    </submittedName>
</protein>